<dbReference type="SUPFAM" id="SSF53448">
    <property type="entry name" value="Nucleotide-diphospho-sugar transferases"/>
    <property type="match status" value="1"/>
</dbReference>
<evidence type="ECO:0000313" key="12">
    <source>
        <dbReference type="EMBL" id="GLR70031.1"/>
    </source>
</evidence>
<evidence type="ECO:0000256" key="5">
    <source>
        <dbReference type="ARBA" id="ARBA00022692"/>
    </source>
</evidence>
<evidence type="ECO:0000313" key="13">
    <source>
        <dbReference type="Proteomes" id="UP001156601"/>
    </source>
</evidence>
<evidence type="ECO:0000256" key="6">
    <source>
        <dbReference type="ARBA" id="ARBA00022985"/>
    </source>
</evidence>
<keyword evidence="7 10" id="KW-1133">Transmembrane helix</keyword>
<reference evidence="12" key="2">
    <citation type="submission" date="2023-01" db="EMBL/GenBank/DDBJ databases">
        <title>Draft genome sequence of Agaribacter marinus strain NBRC 110023.</title>
        <authorList>
            <person name="Sun Q."/>
            <person name="Mori K."/>
        </authorList>
    </citation>
    <scope>NUCLEOTIDE SEQUENCE</scope>
    <source>
        <strain evidence="12">NBRC 110023</strain>
    </source>
</reference>
<dbReference type="GO" id="GO:0009103">
    <property type="term" value="P:lipopolysaccharide biosynthetic process"/>
    <property type="evidence" value="ECO:0007669"/>
    <property type="project" value="UniProtKB-KW"/>
</dbReference>
<dbReference type="PANTHER" id="PTHR48090">
    <property type="entry name" value="UNDECAPRENYL-PHOSPHATE 4-DEOXY-4-FORMAMIDO-L-ARABINOSE TRANSFERASE-RELATED"/>
    <property type="match status" value="1"/>
</dbReference>
<keyword evidence="5 10" id="KW-0812">Transmembrane</keyword>
<evidence type="ECO:0000256" key="1">
    <source>
        <dbReference type="ARBA" id="ARBA00004651"/>
    </source>
</evidence>
<dbReference type="InterPro" id="IPR001173">
    <property type="entry name" value="Glyco_trans_2-like"/>
</dbReference>
<accession>A0AA37SYA9</accession>
<evidence type="ECO:0000256" key="3">
    <source>
        <dbReference type="ARBA" id="ARBA00022676"/>
    </source>
</evidence>
<dbReference type="EMBL" id="BSOT01000005">
    <property type="protein sequence ID" value="GLR70031.1"/>
    <property type="molecule type" value="Genomic_DNA"/>
</dbReference>
<keyword evidence="13" id="KW-1185">Reference proteome</keyword>
<dbReference type="AlphaFoldDB" id="A0AA37SYA9"/>
<sequence>MQLMPPLIRPEHIQEKLHIDLSVIVPVYNEQKVIRTFHHALCKVIAQMHNERIEVIYINDGSSDKSWEMIQALTCPFANIVRLNLSRNFGKEAAMTAGIDHANGKATVLLDADLQDPPELLPDMLKVLRNGYDVVNMKRRQRFGESFFKKFCAKQYYRLFKSLSDGQIETGVGDFRMLSERIVNHIKKMPERSRYMKGLMSWPGFKQTTLHFDRPQRVAGLSKWSFLQLIGLALSGITAFSVKPLKLATFAGALLSIFAFIYAIWVFTKTMLFGEAVAGYPTLLLIQLFLGGVQLIAIGIVGEYVGRIFLEAKARPVYLLMDSESSVANSHSRVNKHG</sequence>
<reference evidence="12" key="1">
    <citation type="journal article" date="2014" name="Int. J. Syst. Evol. Microbiol.">
        <title>Complete genome sequence of Corynebacterium casei LMG S-19264T (=DSM 44701T), isolated from a smear-ripened cheese.</title>
        <authorList>
            <consortium name="US DOE Joint Genome Institute (JGI-PGF)"/>
            <person name="Walter F."/>
            <person name="Albersmeier A."/>
            <person name="Kalinowski J."/>
            <person name="Ruckert C."/>
        </authorList>
    </citation>
    <scope>NUCLEOTIDE SEQUENCE</scope>
    <source>
        <strain evidence="12">NBRC 110023</strain>
    </source>
</reference>
<comment type="similarity">
    <text evidence="9">Belongs to the glycosyltransferase 2 family. GtrB subfamily.</text>
</comment>
<dbReference type="Pfam" id="PF00535">
    <property type="entry name" value="Glycos_transf_2"/>
    <property type="match status" value="1"/>
</dbReference>
<dbReference type="PANTHER" id="PTHR48090:SF3">
    <property type="entry name" value="UNDECAPRENYL-PHOSPHATE 4-DEOXY-4-FORMAMIDO-L-ARABINOSE TRANSFERASE"/>
    <property type="match status" value="1"/>
</dbReference>
<feature type="domain" description="Glycosyltransferase 2-like" evidence="11">
    <location>
        <begin position="22"/>
        <end position="185"/>
    </location>
</feature>
<name>A0AA37SYA9_9ALTE</name>
<comment type="subcellular location">
    <subcellularLocation>
        <location evidence="1">Cell membrane</location>
        <topology evidence="1">Multi-pass membrane protein</topology>
    </subcellularLocation>
</comment>
<feature type="transmembrane region" description="Helical" evidence="10">
    <location>
        <begin position="249"/>
        <end position="268"/>
    </location>
</feature>
<dbReference type="GO" id="GO:0016757">
    <property type="term" value="F:glycosyltransferase activity"/>
    <property type="evidence" value="ECO:0007669"/>
    <property type="project" value="UniProtKB-KW"/>
</dbReference>
<dbReference type="InterPro" id="IPR029044">
    <property type="entry name" value="Nucleotide-diphossugar_trans"/>
</dbReference>
<dbReference type="GO" id="GO:0005886">
    <property type="term" value="C:plasma membrane"/>
    <property type="evidence" value="ECO:0007669"/>
    <property type="project" value="UniProtKB-SubCell"/>
</dbReference>
<evidence type="ECO:0000256" key="8">
    <source>
        <dbReference type="ARBA" id="ARBA00023136"/>
    </source>
</evidence>
<comment type="caution">
    <text evidence="12">The sequence shown here is derived from an EMBL/GenBank/DDBJ whole genome shotgun (WGS) entry which is preliminary data.</text>
</comment>
<dbReference type="Proteomes" id="UP001156601">
    <property type="component" value="Unassembled WGS sequence"/>
</dbReference>
<dbReference type="RefSeq" id="WP_284216333.1">
    <property type="nucleotide sequence ID" value="NZ_BSOT01000005.1"/>
</dbReference>
<evidence type="ECO:0000256" key="10">
    <source>
        <dbReference type="SAM" id="Phobius"/>
    </source>
</evidence>
<evidence type="ECO:0000256" key="4">
    <source>
        <dbReference type="ARBA" id="ARBA00022679"/>
    </source>
</evidence>
<protein>
    <submittedName>
        <fullName evidence="12">Glycosyl transferase</fullName>
    </submittedName>
</protein>
<proteinExistence type="inferred from homology"/>
<keyword evidence="4 12" id="KW-0808">Transferase</keyword>
<gene>
    <name evidence="12" type="ORF">GCM10007852_09390</name>
</gene>
<dbReference type="InterPro" id="IPR050256">
    <property type="entry name" value="Glycosyltransferase_2"/>
</dbReference>
<evidence type="ECO:0000256" key="2">
    <source>
        <dbReference type="ARBA" id="ARBA00022475"/>
    </source>
</evidence>
<dbReference type="Gene3D" id="3.90.550.10">
    <property type="entry name" value="Spore Coat Polysaccharide Biosynthesis Protein SpsA, Chain A"/>
    <property type="match status" value="1"/>
</dbReference>
<evidence type="ECO:0000256" key="9">
    <source>
        <dbReference type="ARBA" id="ARBA00038152"/>
    </source>
</evidence>
<dbReference type="CDD" id="cd04187">
    <property type="entry name" value="DPM1_like_bac"/>
    <property type="match status" value="1"/>
</dbReference>
<organism evidence="12 13">
    <name type="scientific">Agaribacter marinus</name>
    <dbReference type="NCBI Taxonomy" id="1431249"/>
    <lineage>
        <taxon>Bacteria</taxon>
        <taxon>Pseudomonadati</taxon>
        <taxon>Pseudomonadota</taxon>
        <taxon>Gammaproteobacteria</taxon>
        <taxon>Alteromonadales</taxon>
        <taxon>Alteromonadaceae</taxon>
        <taxon>Agaribacter</taxon>
    </lineage>
</organism>
<keyword evidence="3" id="KW-0328">Glycosyltransferase</keyword>
<keyword evidence="6" id="KW-0448">Lipopolysaccharide biosynthesis</keyword>
<feature type="transmembrane region" description="Helical" evidence="10">
    <location>
        <begin position="224"/>
        <end position="242"/>
    </location>
</feature>
<keyword evidence="8 10" id="KW-0472">Membrane</keyword>
<evidence type="ECO:0000256" key="7">
    <source>
        <dbReference type="ARBA" id="ARBA00022989"/>
    </source>
</evidence>
<dbReference type="FunFam" id="3.90.550.10:FF:000079">
    <property type="entry name" value="Probable glycosyl transferase"/>
    <property type="match status" value="1"/>
</dbReference>
<evidence type="ECO:0000259" key="11">
    <source>
        <dbReference type="Pfam" id="PF00535"/>
    </source>
</evidence>
<keyword evidence="2" id="KW-1003">Cell membrane</keyword>
<feature type="transmembrane region" description="Helical" evidence="10">
    <location>
        <begin position="280"/>
        <end position="305"/>
    </location>
</feature>